<dbReference type="AlphaFoldDB" id="A0A328XGF8"/>
<dbReference type="RefSeq" id="WP_112056106.1">
    <property type="nucleotide sequence ID" value="NZ_QLSX01000013.1"/>
</dbReference>
<dbReference type="EMBL" id="QLSX01000013">
    <property type="protein sequence ID" value="RAR58002.1"/>
    <property type="molecule type" value="Genomic_DNA"/>
</dbReference>
<name>A0A328XGF8_9GAMM</name>
<evidence type="ECO:0008006" key="3">
    <source>
        <dbReference type="Google" id="ProtNLM"/>
    </source>
</evidence>
<reference evidence="1 2" key="1">
    <citation type="submission" date="2018-06" db="EMBL/GenBank/DDBJ databases">
        <title>Comparative analysis of microorganisms from saline springs in Andes Mountain Range, Colombia.</title>
        <authorList>
            <person name="Rubin E."/>
        </authorList>
    </citation>
    <scope>NUCLEOTIDE SEQUENCE [LARGE SCALE GENOMIC DNA]</scope>
    <source>
        <strain evidence="1 2">USBA-857</strain>
    </source>
</reference>
<accession>A0A328XGF8</accession>
<proteinExistence type="predicted"/>
<dbReference type="Proteomes" id="UP000249700">
    <property type="component" value="Unassembled WGS sequence"/>
</dbReference>
<comment type="caution">
    <text evidence="1">The sequence shown here is derived from an EMBL/GenBank/DDBJ whole genome shotgun (WGS) entry which is preliminary data.</text>
</comment>
<evidence type="ECO:0000313" key="2">
    <source>
        <dbReference type="Proteomes" id="UP000249700"/>
    </source>
</evidence>
<evidence type="ECO:0000313" key="1">
    <source>
        <dbReference type="EMBL" id="RAR58002.1"/>
    </source>
</evidence>
<sequence length="179" mass="20076">MKAYSIIVDSRLMGAQLPRCLATLNEAVRRHPARVDIQVIGTAENARLATLSRRFGARFTVCDHATFGARGNAIARITSADILVFLSPHGRLRSSWLSQVDNLLEHQQWDAMTFQPHAPALITTLRRLWHVATPPGTLCIARQWFERIGGFDTGLDDTAHEDLVERLRACHARIMEISL</sequence>
<dbReference type="SUPFAM" id="SSF53448">
    <property type="entry name" value="Nucleotide-diphospho-sugar transferases"/>
    <property type="match status" value="1"/>
</dbReference>
<dbReference type="InterPro" id="IPR029044">
    <property type="entry name" value="Nucleotide-diphossugar_trans"/>
</dbReference>
<organism evidence="1 2">
    <name type="scientific">Onishia taeanensis</name>
    <dbReference type="NCBI Taxonomy" id="284577"/>
    <lineage>
        <taxon>Bacteria</taxon>
        <taxon>Pseudomonadati</taxon>
        <taxon>Pseudomonadota</taxon>
        <taxon>Gammaproteobacteria</taxon>
        <taxon>Oceanospirillales</taxon>
        <taxon>Halomonadaceae</taxon>
        <taxon>Onishia</taxon>
    </lineage>
</organism>
<protein>
    <recommendedName>
        <fullName evidence="3">Glycosyl transferase family 2</fullName>
    </recommendedName>
</protein>
<gene>
    <name evidence="1" type="ORF">BCL93_1136</name>
</gene>
<dbReference type="Gene3D" id="3.90.550.10">
    <property type="entry name" value="Spore Coat Polysaccharide Biosynthesis Protein SpsA, Chain A"/>
    <property type="match status" value="1"/>
</dbReference>
<dbReference type="OrthoDB" id="9069044at2"/>